<keyword evidence="3" id="KW-0963">Cytoplasm</keyword>
<evidence type="ECO:0000256" key="10">
    <source>
        <dbReference type="ARBA" id="ARBA00047899"/>
    </source>
</evidence>
<dbReference type="InterPro" id="IPR001245">
    <property type="entry name" value="Ser-Thr/Tyr_kinase_cat_dom"/>
</dbReference>
<evidence type="ECO:0000256" key="12">
    <source>
        <dbReference type="ARBA" id="ARBA00063228"/>
    </source>
</evidence>
<evidence type="ECO:0000256" key="11">
    <source>
        <dbReference type="ARBA" id="ARBA00048679"/>
    </source>
</evidence>
<comment type="subcellular location">
    <subcellularLocation>
        <location evidence="1">Cytoplasm</location>
    </subcellularLocation>
</comment>
<keyword evidence="7 13" id="KW-0547">Nucleotide-binding</keyword>
<dbReference type="EMBL" id="HG996469">
    <property type="protein sequence ID" value="CAG1842426.1"/>
    <property type="molecule type" value="Genomic_DNA"/>
</dbReference>
<organism evidence="17">
    <name type="scientific">Musa acuminata subsp. malaccensis</name>
    <name type="common">Wild banana</name>
    <name type="synonym">Musa malaccensis</name>
    <dbReference type="NCBI Taxonomy" id="214687"/>
    <lineage>
        <taxon>Eukaryota</taxon>
        <taxon>Viridiplantae</taxon>
        <taxon>Streptophyta</taxon>
        <taxon>Embryophyta</taxon>
        <taxon>Tracheophyta</taxon>
        <taxon>Spermatophyta</taxon>
        <taxon>Magnoliopsida</taxon>
        <taxon>Liliopsida</taxon>
        <taxon>Zingiberales</taxon>
        <taxon>Musaceae</taxon>
        <taxon>Musa</taxon>
    </lineage>
</organism>
<feature type="compositionally biased region" description="Polar residues" evidence="15">
    <location>
        <begin position="144"/>
        <end position="154"/>
    </location>
</feature>
<dbReference type="InterPro" id="IPR046958">
    <property type="entry name" value="RBK1/2/STUNTED"/>
</dbReference>
<keyword evidence="4 14" id="KW-0723">Serine/threonine-protein kinase</keyword>
<accession>A0A8D7F5G7</accession>
<name>A0A8D7F5G7_MUSAM</name>
<proteinExistence type="inferred from homology"/>
<comment type="subunit">
    <text evidence="12">Interacts with ARAC5 and ARAC10.</text>
</comment>
<dbReference type="EC" id="2.7.11.1" evidence="2"/>
<evidence type="ECO:0000256" key="8">
    <source>
        <dbReference type="ARBA" id="ARBA00022777"/>
    </source>
</evidence>
<keyword evidence="6" id="KW-0808">Transferase</keyword>
<evidence type="ECO:0000256" key="9">
    <source>
        <dbReference type="ARBA" id="ARBA00022840"/>
    </source>
</evidence>
<dbReference type="GO" id="GO:0051020">
    <property type="term" value="F:GTPase binding"/>
    <property type="evidence" value="ECO:0007669"/>
    <property type="project" value="UniProtKB-ARBA"/>
</dbReference>
<keyword evidence="9 13" id="KW-0067">ATP-binding</keyword>
<dbReference type="PANTHER" id="PTHR47987:SF13">
    <property type="entry name" value="RECEPTOR-LIKE CYTOSOLIC SERINE_THREONINE-PROTEIN KINASE RBK2"/>
    <property type="match status" value="1"/>
</dbReference>
<evidence type="ECO:0000256" key="5">
    <source>
        <dbReference type="ARBA" id="ARBA00022553"/>
    </source>
</evidence>
<dbReference type="InterPro" id="IPR017441">
    <property type="entry name" value="Protein_kinase_ATP_BS"/>
</dbReference>
<dbReference type="FunFam" id="3.30.200.20:FF:000389">
    <property type="entry name" value="Receptor-like cytosolic serine/threonine-protein kinase RBK1"/>
    <property type="match status" value="1"/>
</dbReference>
<evidence type="ECO:0000256" key="15">
    <source>
        <dbReference type="SAM" id="MobiDB-lite"/>
    </source>
</evidence>
<dbReference type="Gene3D" id="3.30.200.20">
    <property type="entry name" value="Phosphorylase Kinase, domain 1"/>
    <property type="match status" value="1"/>
</dbReference>
<feature type="region of interest" description="Disordered" evidence="15">
    <location>
        <begin position="127"/>
        <end position="154"/>
    </location>
</feature>
<dbReference type="Pfam" id="PF07714">
    <property type="entry name" value="PK_Tyr_Ser-Thr"/>
    <property type="match status" value="1"/>
</dbReference>
<comment type="similarity">
    <text evidence="14">Belongs to the protein kinase superfamily.</text>
</comment>
<feature type="domain" description="Protein kinase" evidence="16">
    <location>
        <begin position="174"/>
        <end position="427"/>
    </location>
</feature>
<dbReference type="FunFam" id="1.10.510.10:FF:000335">
    <property type="entry name" value="receptor-like cytosolic serine/threonine-protein kinase RBK2"/>
    <property type="match status" value="1"/>
</dbReference>
<sequence length="495" mass="55471">MEELGGGGNGSPPRVSAGKPPRHGGTVHSARDRHSAMSVPAFASAQDLRCLDLEKEAGEVLAECSPRGVLDDGLRCLDSETTSKASTSYTETQMIRSSFALWHGFFRLWKHKSMRRLSSFPPIGFRKRSRRRRSNRDSRVPMPDSTSAADNESSFKPTWRNFTISELEKATNNFNSENMIGKGGSAEIYRGCLENGQLVAVKKITRGTTEEKTHNFLSEMGVLVHVDHPNTARLIGVGVEGGMHLVLVLSPHGSLANLLHDSKDKLAWGIRYKVAVGTANGLEYLHERCHKRIIHRDIKAANILLTEDFEPQICDFGLAKWLPDEVTHHTLPSFEGTFGYLAPEYCMHGVVDEKTDVFAFGILLLELISGRRAVNSSQQSLLMWAKPLLEQNRIRDLVDPSLGDSYDSKQMDRAAKTAYICIQHSSVLRPRMILCWVQVLKLLSGGDEGRAENGRALHRSFLRRTYSEEIFDAEEYNATRYLSDISRHKQIAFDF</sequence>
<reference evidence="17" key="1">
    <citation type="submission" date="2021-03" db="EMBL/GenBank/DDBJ databases">
        <authorList>
            <consortium name="Genoscope - CEA"/>
            <person name="William W."/>
        </authorList>
    </citation>
    <scope>NUCLEOTIDE SEQUENCE</scope>
    <source>
        <strain evidence="17">Doubled-haploid Pahang</strain>
    </source>
</reference>
<evidence type="ECO:0000313" key="17">
    <source>
        <dbReference type="EMBL" id="CAG1842426.1"/>
    </source>
</evidence>
<evidence type="ECO:0000256" key="3">
    <source>
        <dbReference type="ARBA" id="ARBA00022490"/>
    </source>
</evidence>
<feature type="region of interest" description="Disordered" evidence="15">
    <location>
        <begin position="1"/>
        <end position="34"/>
    </location>
</feature>
<evidence type="ECO:0000256" key="14">
    <source>
        <dbReference type="RuleBase" id="RU000304"/>
    </source>
</evidence>
<keyword evidence="8" id="KW-0418">Kinase</keyword>
<dbReference type="InterPro" id="IPR000719">
    <property type="entry name" value="Prot_kinase_dom"/>
</dbReference>
<dbReference type="GO" id="GO:0005524">
    <property type="term" value="F:ATP binding"/>
    <property type="evidence" value="ECO:0007669"/>
    <property type="project" value="UniProtKB-UniRule"/>
</dbReference>
<feature type="compositionally biased region" description="Gly residues" evidence="15">
    <location>
        <begin position="1"/>
        <end position="10"/>
    </location>
</feature>
<evidence type="ECO:0000256" key="2">
    <source>
        <dbReference type="ARBA" id="ARBA00012513"/>
    </source>
</evidence>
<dbReference type="GO" id="GO:0005737">
    <property type="term" value="C:cytoplasm"/>
    <property type="evidence" value="ECO:0007669"/>
    <property type="project" value="UniProtKB-SubCell"/>
</dbReference>
<dbReference type="PROSITE" id="PS00108">
    <property type="entry name" value="PROTEIN_KINASE_ST"/>
    <property type="match status" value="1"/>
</dbReference>
<evidence type="ECO:0000256" key="13">
    <source>
        <dbReference type="PROSITE-ProRule" id="PRU10141"/>
    </source>
</evidence>
<comment type="catalytic activity">
    <reaction evidence="11">
        <text>L-seryl-[protein] + ATP = O-phospho-L-seryl-[protein] + ADP + H(+)</text>
        <dbReference type="Rhea" id="RHEA:17989"/>
        <dbReference type="Rhea" id="RHEA-COMP:9863"/>
        <dbReference type="Rhea" id="RHEA-COMP:11604"/>
        <dbReference type="ChEBI" id="CHEBI:15378"/>
        <dbReference type="ChEBI" id="CHEBI:29999"/>
        <dbReference type="ChEBI" id="CHEBI:30616"/>
        <dbReference type="ChEBI" id="CHEBI:83421"/>
        <dbReference type="ChEBI" id="CHEBI:456216"/>
        <dbReference type="EC" id="2.7.11.1"/>
    </reaction>
</comment>
<dbReference type="InterPro" id="IPR011009">
    <property type="entry name" value="Kinase-like_dom_sf"/>
</dbReference>
<dbReference type="SUPFAM" id="SSF56112">
    <property type="entry name" value="Protein kinase-like (PK-like)"/>
    <property type="match status" value="1"/>
</dbReference>
<feature type="binding site" evidence="13">
    <location>
        <position position="203"/>
    </location>
    <ligand>
        <name>ATP</name>
        <dbReference type="ChEBI" id="CHEBI:30616"/>
    </ligand>
</feature>
<dbReference type="PROSITE" id="PS00107">
    <property type="entry name" value="PROTEIN_KINASE_ATP"/>
    <property type="match status" value="1"/>
</dbReference>
<evidence type="ECO:0000256" key="6">
    <source>
        <dbReference type="ARBA" id="ARBA00022679"/>
    </source>
</evidence>
<evidence type="ECO:0000256" key="7">
    <source>
        <dbReference type="ARBA" id="ARBA00022741"/>
    </source>
</evidence>
<keyword evidence="5" id="KW-0597">Phosphoprotein</keyword>
<dbReference type="Gene3D" id="1.10.510.10">
    <property type="entry name" value="Transferase(Phosphotransferase) domain 1"/>
    <property type="match status" value="1"/>
</dbReference>
<gene>
    <name evidence="17" type="ORF">GSMUA_122210.1</name>
</gene>
<dbReference type="GO" id="GO:0004674">
    <property type="term" value="F:protein serine/threonine kinase activity"/>
    <property type="evidence" value="ECO:0007669"/>
    <property type="project" value="UniProtKB-KW"/>
</dbReference>
<dbReference type="PANTHER" id="PTHR47987">
    <property type="entry name" value="OS08G0249100 PROTEIN"/>
    <property type="match status" value="1"/>
</dbReference>
<dbReference type="PROSITE" id="PS50011">
    <property type="entry name" value="PROTEIN_KINASE_DOM"/>
    <property type="match status" value="1"/>
</dbReference>
<comment type="catalytic activity">
    <reaction evidence="10">
        <text>L-threonyl-[protein] + ATP = O-phospho-L-threonyl-[protein] + ADP + H(+)</text>
        <dbReference type="Rhea" id="RHEA:46608"/>
        <dbReference type="Rhea" id="RHEA-COMP:11060"/>
        <dbReference type="Rhea" id="RHEA-COMP:11605"/>
        <dbReference type="ChEBI" id="CHEBI:15378"/>
        <dbReference type="ChEBI" id="CHEBI:30013"/>
        <dbReference type="ChEBI" id="CHEBI:30616"/>
        <dbReference type="ChEBI" id="CHEBI:61977"/>
        <dbReference type="ChEBI" id="CHEBI:456216"/>
        <dbReference type="EC" id="2.7.11.1"/>
    </reaction>
</comment>
<dbReference type="AlphaFoldDB" id="A0A8D7F5G7"/>
<evidence type="ECO:0000256" key="4">
    <source>
        <dbReference type="ARBA" id="ARBA00022527"/>
    </source>
</evidence>
<dbReference type="InterPro" id="IPR008271">
    <property type="entry name" value="Ser/Thr_kinase_AS"/>
</dbReference>
<evidence type="ECO:0000256" key="1">
    <source>
        <dbReference type="ARBA" id="ARBA00004496"/>
    </source>
</evidence>
<dbReference type="SMART" id="SM00220">
    <property type="entry name" value="S_TKc"/>
    <property type="match status" value="1"/>
</dbReference>
<evidence type="ECO:0000259" key="16">
    <source>
        <dbReference type="PROSITE" id="PS50011"/>
    </source>
</evidence>
<protein>
    <recommendedName>
        <fullName evidence="2">non-specific serine/threonine protein kinase</fullName>
        <ecNumber evidence="2">2.7.11.1</ecNumber>
    </recommendedName>
</protein>